<accession>A0A1H8KT82</accession>
<dbReference type="InterPro" id="IPR049282">
    <property type="entry name" value="BVU_3817_N_sf"/>
</dbReference>
<gene>
    <name evidence="3" type="ORF">SAMN04487942_1326</name>
</gene>
<keyword evidence="4" id="KW-1185">Reference proteome</keyword>
<dbReference type="InterPro" id="IPR041218">
    <property type="entry name" value="DUF5606"/>
</dbReference>
<evidence type="ECO:0000259" key="1">
    <source>
        <dbReference type="Pfam" id="PF18347"/>
    </source>
</evidence>
<organism evidence="3 4">
    <name type="scientific">Flavobacterium sinopsychrotolerans</name>
    <dbReference type="NCBI Taxonomy" id="604089"/>
    <lineage>
        <taxon>Bacteria</taxon>
        <taxon>Pseudomonadati</taxon>
        <taxon>Bacteroidota</taxon>
        <taxon>Flavobacteriia</taxon>
        <taxon>Flavobacteriales</taxon>
        <taxon>Flavobacteriaceae</taxon>
        <taxon>Flavobacterium</taxon>
    </lineage>
</organism>
<protein>
    <submittedName>
        <fullName evidence="3">Uncharacterized protein</fullName>
    </submittedName>
</protein>
<dbReference type="Gene3D" id="1.10.10.1650">
    <property type="match status" value="1"/>
</dbReference>
<dbReference type="InterPro" id="IPR049281">
    <property type="entry name" value="BVU_3817-like_C_sf"/>
</dbReference>
<evidence type="ECO:0000313" key="4">
    <source>
        <dbReference type="Proteomes" id="UP000198657"/>
    </source>
</evidence>
<dbReference type="InterPro" id="IPR049280">
    <property type="entry name" value="DUF6852"/>
</dbReference>
<feature type="domain" description="DUF6852" evidence="2">
    <location>
        <begin position="51"/>
        <end position="119"/>
    </location>
</feature>
<dbReference type="Proteomes" id="UP000198657">
    <property type="component" value="Unassembled WGS sequence"/>
</dbReference>
<dbReference type="Pfam" id="PF21186">
    <property type="entry name" value="DUF6852"/>
    <property type="match status" value="1"/>
</dbReference>
<dbReference type="STRING" id="604089.SAMN04487942_1326"/>
<dbReference type="RefSeq" id="WP_091166885.1">
    <property type="nucleotide sequence ID" value="NZ_CBCSFM010000003.1"/>
</dbReference>
<evidence type="ECO:0000313" key="3">
    <source>
        <dbReference type="EMBL" id="SEN96087.1"/>
    </source>
</evidence>
<dbReference type="Pfam" id="PF18347">
    <property type="entry name" value="DUF5606"/>
    <property type="match status" value="1"/>
</dbReference>
<dbReference type="EMBL" id="FODN01000002">
    <property type="protein sequence ID" value="SEN96087.1"/>
    <property type="molecule type" value="Genomic_DNA"/>
</dbReference>
<feature type="domain" description="DUF5606" evidence="1">
    <location>
        <begin position="3"/>
        <end position="48"/>
    </location>
</feature>
<sequence>MNLEKTLAISGKPGLYVLKVQTRTGFVAESLADGKKITVNLKSNVSLLSEISIYTYEGEKPLAEIMQKIADKESKGPALSHKEDNAKLTAYFKEILPDYDEERVYPSDIKKVLNWYNMLQAKGLVTDEVPAAAVTEEVAAVAEETPVAEVKAPAKKAKAKKE</sequence>
<dbReference type="AlphaFoldDB" id="A0A1H8KT82"/>
<dbReference type="Gene3D" id="2.30.30.730">
    <property type="match status" value="1"/>
</dbReference>
<evidence type="ECO:0000259" key="2">
    <source>
        <dbReference type="Pfam" id="PF21186"/>
    </source>
</evidence>
<dbReference type="OrthoDB" id="675198at2"/>
<proteinExistence type="predicted"/>
<name>A0A1H8KT82_9FLAO</name>
<reference evidence="4" key="1">
    <citation type="submission" date="2016-10" db="EMBL/GenBank/DDBJ databases">
        <authorList>
            <person name="Varghese N."/>
            <person name="Submissions S."/>
        </authorList>
    </citation>
    <scope>NUCLEOTIDE SEQUENCE [LARGE SCALE GENOMIC DNA]</scope>
    <source>
        <strain evidence="4">CGMCC 1.8704</strain>
    </source>
</reference>